<dbReference type="RefSeq" id="WP_134535011.1">
    <property type="nucleotide sequence ID" value="NZ_SOFG01000014.1"/>
</dbReference>
<name>A0ABY2ICY5_9MICO</name>
<keyword evidence="2" id="KW-1133">Transmembrane helix</keyword>
<evidence type="ECO:0000256" key="2">
    <source>
        <dbReference type="SAM" id="Phobius"/>
    </source>
</evidence>
<organism evidence="3 4">
    <name type="scientific">Cryobacterium algoricola</name>
    <dbReference type="NCBI Taxonomy" id="1259183"/>
    <lineage>
        <taxon>Bacteria</taxon>
        <taxon>Bacillati</taxon>
        <taxon>Actinomycetota</taxon>
        <taxon>Actinomycetes</taxon>
        <taxon>Micrococcales</taxon>
        <taxon>Microbacteriaceae</taxon>
        <taxon>Cryobacterium</taxon>
    </lineage>
</organism>
<feature type="transmembrane region" description="Helical" evidence="2">
    <location>
        <begin position="20"/>
        <end position="41"/>
    </location>
</feature>
<keyword evidence="2" id="KW-0812">Transmembrane</keyword>
<comment type="caution">
    <text evidence="3">The sequence shown here is derived from an EMBL/GenBank/DDBJ whole genome shotgun (WGS) entry which is preliminary data.</text>
</comment>
<evidence type="ECO:0000313" key="3">
    <source>
        <dbReference type="EMBL" id="TFB86318.1"/>
    </source>
</evidence>
<feature type="region of interest" description="Disordered" evidence="1">
    <location>
        <begin position="201"/>
        <end position="226"/>
    </location>
</feature>
<dbReference type="Pfam" id="PF14518">
    <property type="entry name" value="Haem_oxygenas_2"/>
    <property type="match status" value="1"/>
</dbReference>
<evidence type="ECO:0000313" key="4">
    <source>
        <dbReference type="Proteomes" id="UP000297608"/>
    </source>
</evidence>
<dbReference type="Proteomes" id="UP000297608">
    <property type="component" value="Unassembled WGS sequence"/>
</dbReference>
<feature type="compositionally biased region" description="Basic residues" evidence="1">
    <location>
        <begin position="217"/>
        <end position="226"/>
    </location>
</feature>
<keyword evidence="4" id="KW-1185">Reference proteome</keyword>
<gene>
    <name evidence="3" type="ORF">E3O44_11975</name>
</gene>
<proteinExistence type="predicted"/>
<accession>A0ABY2ICY5</accession>
<reference evidence="3 4" key="1">
    <citation type="submission" date="2019-03" db="EMBL/GenBank/DDBJ databases">
        <title>Genomics of glacier-inhabiting Cryobacterium strains.</title>
        <authorList>
            <person name="Liu Q."/>
            <person name="Xin Y.-H."/>
        </authorList>
    </citation>
    <scope>NUCLEOTIDE SEQUENCE [LARGE SCALE GENOMIC DNA]</scope>
    <source>
        <strain evidence="3 4">MDB2-B</strain>
    </source>
</reference>
<protein>
    <submittedName>
        <fullName evidence="3">Iron-containing redox enzyme family protein</fullName>
    </submittedName>
</protein>
<dbReference type="EMBL" id="SOFG01000014">
    <property type="protein sequence ID" value="TFB86318.1"/>
    <property type="molecule type" value="Genomic_DNA"/>
</dbReference>
<sequence length="226" mass="24592">MYSMLFAATMRGVGLDDRYGVYAGAVLAITLASFTTMSMFGSIRHRKIALMGHLAALKMTSAITNRLYADGFQLLGFDATVPEYSDAQVEADAVQEQVTGRDLAGSLAHDDRTTGADIMFGASTCLTPGGQVADQILTARENGKSCLRTSPPITARPDGPLLVRGDIVLQNENGEIPPNPYNPRALPWRCVCHHTGLRRHPQARRIHHEPRPAALNPRRRVTSPDC</sequence>
<keyword evidence="2" id="KW-0472">Membrane</keyword>
<evidence type="ECO:0000256" key="1">
    <source>
        <dbReference type="SAM" id="MobiDB-lite"/>
    </source>
</evidence>